<dbReference type="Gene3D" id="3.30.200.20">
    <property type="entry name" value="Phosphorylase Kinase, domain 1"/>
    <property type="match status" value="1"/>
</dbReference>
<feature type="compositionally biased region" description="Low complexity" evidence="2">
    <location>
        <begin position="667"/>
        <end position="685"/>
    </location>
</feature>
<keyword evidence="5" id="KW-1185">Reference proteome</keyword>
<dbReference type="GO" id="GO:0004672">
    <property type="term" value="F:protein kinase activity"/>
    <property type="evidence" value="ECO:0007669"/>
    <property type="project" value="InterPro"/>
</dbReference>
<feature type="compositionally biased region" description="Polar residues" evidence="2">
    <location>
        <begin position="754"/>
        <end position="782"/>
    </location>
</feature>
<reference evidence="4" key="1">
    <citation type="submission" date="2021-07" db="EMBL/GenBank/DDBJ databases">
        <authorList>
            <person name="Catto M.A."/>
            <person name="Jacobson A."/>
            <person name="Kennedy G."/>
            <person name="Labadie P."/>
            <person name="Hunt B.G."/>
            <person name="Srinivasan R."/>
        </authorList>
    </citation>
    <scope>NUCLEOTIDE SEQUENCE</scope>
    <source>
        <strain evidence="4">PL_HMW_Pooled</strain>
        <tissue evidence="4">Head</tissue>
    </source>
</reference>
<evidence type="ECO:0000313" key="4">
    <source>
        <dbReference type="EMBL" id="KAK3928134.1"/>
    </source>
</evidence>
<name>A0AAE1HVD6_9NEOP</name>
<dbReference type="PANTHER" id="PTHR12984">
    <property type="entry name" value="SCY1-RELATED S/T PROTEIN KINASE-LIKE"/>
    <property type="match status" value="1"/>
</dbReference>
<feature type="domain" description="Protein kinase" evidence="3">
    <location>
        <begin position="34"/>
        <end position="324"/>
    </location>
</feature>
<dbReference type="PANTHER" id="PTHR12984:SF6">
    <property type="entry name" value="SCY1-LIKE PROTEIN 2"/>
    <property type="match status" value="1"/>
</dbReference>
<gene>
    <name evidence="4" type="ORF">KUF71_016483</name>
</gene>
<accession>A0AAE1HVD6</accession>
<dbReference type="GO" id="GO:0005524">
    <property type="term" value="F:ATP binding"/>
    <property type="evidence" value="ECO:0007669"/>
    <property type="project" value="InterPro"/>
</dbReference>
<dbReference type="Pfam" id="PF00069">
    <property type="entry name" value="Pkinase"/>
    <property type="match status" value="1"/>
</dbReference>
<proteinExistence type="inferred from homology"/>
<dbReference type="SUPFAM" id="SSF48371">
    <property type="entry name" value="ARM repeat"/>
    <property type="match status" value="1"/>
</dbReference>
<evidence type="ECO:0000313" key="5">
    <source>
        <dbReference type="Proteomes" id="UP001219518"/>
    </source>
</evidence>
<dbReference type="Gene3D" id="1.10.510.10">
    <property type="entry name" value="Transferase(Phosphotransferase) domain 1"/>
    <property type="match status" value="1"/>
</dbReference>
<feature type="region of interest" description="Disordered" evidence="2">
    <location>
        <begin position="754"/>
        <end position="808"/>
    </location>
</feature>
<dbReference type="InterPro" id="IPR011009">
    <property type="entry name" value="Kinase-like_dom_sf"/>
</dbReference>
<evidence type="ECO:0000256" key="2">
    <source>
        <dbReference type="SAM" id="MobiDB-lite"/>
    </source>
</evidence>
<sequence>MDIVNKLRSTVSSTVSSLSGVLPGNPVTREYEVTNHVASAGPGLLWKIYQGYKKSTKQEAAIFVFEKRHLEKFPKAERDLILETLKRGVAQLTRLRHPQILTVQHSMEESRESLAFATEPVFASLANLMGKTENMPSPPPKYLNNFKLYDLEIKYGLLQVGEGLAFLHSDVKLLHRNICLESIVVNQQGAWKIFGFDFCVLNQEQSDGRPHWPFTEYEQHSHPTAQPNLDFLAPECGLTLTHSPASDMYSLGMTIFAIHNEGQPWYTCNGDYQTYKRNVQSMKQVPASKLLCVAEGLRDIVKLMLNSTPEVRADAHQFIKISYFEDVGVKTLNYLDSLFQWDNLQKSQFYKGLPEVINKLPHRVCLNRIMPCLSKEFVNPTMVPFVLPNVLLMAEKCTKEEFCQKVLPGLKPVMKIQEPIQVLLIFMQKMELLLQLTPAEEVKSDVLPMLYRALESDAQQIQELCLSVLPTFASMIDYPAMKNALLPRIKRLCINTSFLSVRVNCLVCLGKLLEHLDKWLVLDEVLPFLPQIPSREPAVLMGILGIYKLALTHKKLGITKEVMATKIIPFLMPLCIENGLTLAQFNALVTLVKDMVARVESEHRTKIEQLSSIQQQTNSVQPNIAQAMGSQLIAAPQPKTELDQMFSSLGLDDFTSLDNTSNNLPKSSTSGSISSLHNSNSSSSLSIQDKQRQDLFCYFNFQDKICRIANQQEAQMRLQTQAPILPASAPTPSKPQVKDLTSTLMESQLKQMTIPTQSWSQPKTATSPASPSNTFSAFQSTPALPWGGPASRPSSISPGNQWSGTPNVVSNLNMTSGFSNPSLSSITSPTSGNVNNGWSMAASSPRPAVPLGSGMMSSMMSPQQTSMSNSFPQSGTSTKPLSASEINDLLS</sequence>
<evidence type="ECO:0000256" key="1">
    <source>
        <dbReference type="ARBA" id="ARBA00038349"/>
    </source>
</evidence>
<dbReference type="InterPro" id="IPR000719">
    <property type="entry name" value="Prot_kinase_dom"/>
</dbReference>
<dbReference type="AlphaFoldDB" id="A0AAE1HVD6"/>
<dbReference type="SMART" id="SM00220">
    <property type="entry name" value="S_TKc"/>
    <property type="match status" value="1"/>
</dbReference>
<dbReference type="FunFam" id="3.30.200.20:FF:000179">
    <property type="entry name" value="SCY1 like pseudokinase 2"/>
    <property type="match status" value="1"/>
</dbReference>
<feature type="region of interest" description="Disordered" evidence="2">
    <location>
        <begin position="837"/>
        <end position="891"/>
    </location>
</feature>
<dbReference type="EMBL" id="JAHWGI010001316">
    <property type="protein sequence ID" value="KAK3928134.1"/>
    <property type="molecule type" value="Genomic_DNA"/>
</dbReference>
<organism evidence="4 5">
    <name type="scientific">Frankliniella fusca</name>
    <dbReference type="NCBI Taxonomy" id="407009"/>
    <lineage>
        <taxon>Eukaryota</taxon>
        <taxon>Metazoa</taxon>
        <taxon>Ecdysozoa</taxon>
        <taxon>Arthropoda</taxon>
        <taxon>Hexapoda</taxon>
        <taxon>Insecta</taxon>
        <taxon>Pterygota</taxon>
        <taxon>Neoptera</taxon>
        <taxon>Paraneoptera</taxon>
        <taxon>Thysanoptera</taxon>
        <taxon>Terebrantia</taxon>
        <taxon>Thripoidea</taxon>
        <taxon>Thripidae</taxon>
        <taxon>Frankliniella</taxon>
    </lineage>
</organism>
<dbReference type="PROSITE" id="PS50011">
    <property type="entry name" value="PROTEIN_KINASE_DOM"/>
    <property type="match status" value="1"/>
</dbReference>
<dbReference type="CDD" id="cd14011">
    <property type="entry name" value="PK_SCY1_like"/>
    <property type="match status" value="1"/>
</dbReference>
<dbReference type="InterPro" id="IPR016024">
    <property type="entry name" value="ARM-type_fold"/>
</dbReference>
<reference evidence="4" key="2">
    <citation type="journal article" date="2023" name="BMC Genomics">
        <title>Pest status, molecular evolution, and epigenetic factors derived from the genome assembly of Frankliniella fusca, a thysanopteran phytovirus vector.</title>
        <authorList>
            <person name="Catto M.A."/>
            <person name="Labadie P.E."/>
            <person name="Jacobson A.L."/>
            <person name="Kennedy G.G."/>
            <person name="Srinivasan R."/>
            <person name="Hunt B.G."/>
        </authorList>
    </citation>
    <scope>NUCLEOTIDE SEQUENCE</scope>
    <source>
        <strain evidence="4">PL_HMW_Pooled</strain>
    </source>
</reference>
<dbReference type="InterPro" id="IPR051177">
    <property type="entry name" value="CIK-Related_Protein"/>
</dbReference>
<feature type="region of interest" description="Disordered" evidence="2">
    <location>
        <begin position="660"/>
        <end position="685"/>
    </location>
</feature>
<comment type="similarity">
    <text evidence="1">Belongs to the protein kinase superfamily.</text>
</comment>
<dbReference type="FunFam" id="1.25.10.10:FF:000189">
    <property type="entry name" value="SCY1-like pseudokinase 2"/>
    <property type="match status" value="1"/>
</dbReference>
<evidence type="ECO:0000259" key="3">
    <source>
        <dbReference type="PROSITE" id="PS50011"/>
    </source>
</evidence>
<dbReference type="InterPro" id="IPR011989">
    <property type="entry name" value="ARM-like"/>
</dbReference>
<dbReference type="SUPFAM" id="SSF56112">
    <property type="entry name" value="Protein kinase-like (PK-like)"/>
    <property type="match status" value="1"/>
</dbReference>
<feature type="compositionally biased region" description="Low complexity" evidence="2">
    <location>
        <begin position="852"/>
        <end position="870"/>
    </location>
</feature>
<feature type="compositionally biased region" description="Polar residues" evidence="2">
    <location>
        <begin position="871"/>
        <end position="891"/>
    </location>
</feature>
<protein>
    <submittedName>
        <fullName evidence="4">SCY1-like protein 2</fullName>
    </submittedName>
</protein>
<comment type="caution">
    <text evidence="4">The sequence shown here is derived from an EMBL/GenBank/DDBJ whole genome shotgun (WGS) entry which is preliminary data.</text>
</comment>
<dbReference type="Proteomes" id="UP001219518">
    <property type="component" value="Unassembled WGS sequence"/>
</dbReference>
<dbReference type="Gene3D" id="1.25.10.10">
    <property type="entry name" value="Leucine-rich Repeat Variant"/>
    <property type="match status" value="1"/>
</dbReference>
<feature type="compositionally biased region" description="Polar residues" evidence="2">
    <location>
        <begin position="792"/>
        <end position="808"/>
    </location>
</feature>